<proteinExistence type="predicted"/>
<dbReference type="PROSITE" id="PS00061">
    <property type="entry name" value="ADH_SHORT"/>
    <property type="match status" value="1"/>
</dbReference>
<dbReference type="AlphaFoldDB" id="A0A0G2HAH7"/>
<evidence type="ECO:0000313" key="4">
    <source>
        <dbReference type="EMBL" id="KKY25590.1"/>
    </source>
</evidence>
<gene>
    <name evidence="4" type="ORF">UCRPC4_g01661</name>
</gene>
<evidence type="ECO:0000256" key="1">
    <source>
        <dbReference type="ARBA" id="ARBA00022857"/>
    </source>
</evidence>
<dbReference type="Proteomes" id="UP000053317">
    <property type="component" value="Unassembled WGS sequence"/>
</dbReference>
<dbReference type="InterPro" id="IPR002347">
    <property type="entry name" value="SDR_fam"/>
</dbReference>
<name>A0A0G2HAH7_PHACM</name>
<dbReference type="PRINTS" id="PR00081">
    <property type="entry name" value="GDHRDH"/>
</dbReference>
<protein>
    <submittedName>
        <fullName evidence="4">Putative 3-hydroxyacyldehydrogenase type-2</fullName>
    </submittedName>
</protein>
<dbReference type="OrthoDB" id="1274115at2759"/>
<dbReference type="EMBL" id="LCWF01000040">
    <property type="protein sequence ID" value="KKY25590.1"/>
    <property type="molecule type" value="Genomic_DNA"/>
</dbReference>
<keyword evidence="2" id="KW-0560">Oxidoreductase</keyword>
<dbReference type="GO" id="GO:0016491">
    <property type="term" value="F:oxidoreductase activity"/>
    <property type="evidence" value="ECO:0007669"/>
    <property type="project" value="UniProtKB-KW"/>
</dbReference>
<sequence length="331" mass="35076">MQYQLTRVSTLRSSGLGLSTAIHLLSHNANVSLLDLNPPPPSPPTYASTPIPSTLYALLTEPSRTLFTSTDVTSSDSIASALTSTITWIDTKTHAPLGGVICCAGISLPALALPRQPTRTPSSTLRPPPNLMSMQSFDRVLSINLRGTVDLIRQTLPHLSSLDPETLSTLDPDNSDEERGCIILVSSLAAFEGQVGQLSYSASKGAVASIVLPLARELGSKAGIRVVGIAPGLFESGMTFPEKKPKPKPKPKKEATSSSSSPSSSSSSTEDVKKAEEEKPARGFNPGMIEFPMRLGRGEEFAGLVKSILENSMINGSVIRLDGGVRMPSRL</sequence>
<dbReference type="PANTHER" id="PTHR43658">
    <property type="entry name" value="SHORT-CHAIN DEHYDROGENASE/REDUCTASE"/>
    <property type="match status" value="1"/>
</dbReference>
<accession>A0A0G2HAH7</accession>
<dbReference type="InterPro" id="IPR036291">
    <property type="entry name" value="NAD(P)-bd_dom_sf"/>
</dbReference>
<feature type="region of interest" description="Disordered" evidence="3">
    <location>
        <begin position="237"/>
        <end position="289"/>
    </location>
</feature>
<organism evidence="4 5">
    <name type="scientific">Phaeomoniella chlamydospora</name>
    <name type="common">Phaeoacremonium chlamydosporum</name>
    <dbReference type="NCBI Taxonomy" id="158046"/>
    <lineage>
        <taxon>Eukaryota</taxon>
        <taxon>Fungi</taxon>
        <taxon>Dikarya</taxon>
        <taxon>Ascomycota</taxon>
        <taxon>Pezizomycotina</taxon>
        <taxon>Eurotiomycetes</taxon>
        <taxon>Chaetothyriomycetidae</taxon>
        <taxon>Phaeomoniellales</taxon>
        <taxon>Phaeomoniellaceae</taxon>
        <taxon>Phaeomoniella</taxon>
    </lineage>
</organism>
<dbReference type="SUPFAM" id="SSF51735">
    <property type="entry name" value="NAD(P)-binding Rossmann-fold domains"/>
    <property type="match status" value="1"/>
</dbReference>
<comment type="caution">
    <text evidence="4">The sequence shown here is derived from an EMBL/GenBank/DDBJ whole genome shotgun (WGS) entry which is preliminary data.</text>
</comment>
<dbReference type="PANTHER" id="PTHR43658:SF8">
    <property type="entry name" value="17-BETA-HYDROXYSTEROID DEHYDROGENASE 14-RELATED"/>
    <property type="match status" value="1"/>
</dbReference>
<evidence type="ECO:0000256" key="2">
    <source>
        <dbReference type="ARBA" id="ARBA00023002"/>
    </source>
</evidence>
<dbReference type="InterPro" id="IPR020904">
    <property type="entry name" value="Sc_DH/Rdtase_CS"/>
</dbReference>
<keyword evidence="1" id="KW-0521">NADP</keyword>
<evidence type="ECO:0000313" key="5">
    <source>
        <dbReference type="Proteomes" id="UP000053317"/>
    </source>
</evidence>
<dbReference type="Gene3D" id="3.40.50.720">
    <property type="entry name" value="NAD(P)-binding Rossmann-like Domain"/>
    <property type="match status" value="1"/>
</dbReference>
<dbReference type="Pfam" id="PF00106">
    <property type="entry name" value="adh_short"/>
    <property type="match status" value="1"/>
</dbReference>
<keyword evidence="5" id="KW-1185">Reference proteome</keyword>
<feature type="compositionally biased region" description="Low complexity" evidence="3">
    <location>
        <begin position="256"/>
        <end position="269"/>
    </location>
</feature>
<reference evidence="4 5" key="1">
    <citation type="submission" date="2015-05" db="EMBL/GenBank/DDBJ databases">
        <title>Distinctive expansion of gene families associated with plant cell wall degradation and secondary metabolism in the genomes of grapevine trunk pathogens.</title>
        <authorList>
            <person name="Lawrence D.P."/>
            <person name="Travadon R."/>
            <person name="Rolshausen P.E."/>
            <person name="Baumgartner K."/>
        </authorList>
    </citation>
    <scope>NUCLEOTIDE SEQUENCE [LARGE SCALE GENOMIC DNA]</scope>
    <source>
        <strain evidence="4">UCRPC4</strain>
    </source>
</reference>
<evidence type="ECO:0000256" key="3">
    <source>
        <dbReference type="SAM" id="MobiDB-lite"/>
    </source>
</evidence>
<reference evidence="4 5" key="2">
    <citation type="submission" date="2015-05" db="EMBL/GenBank/DDBJ databases">
        <authorList>
            <person name="Morales-Cruz A."/>
            <person name="Amrine K.C."/>
            <person name="Cantu D."/>
        </authorList>
    </citation>
    <scope>NUCLEOTIDE SEQUENCE [LARGE SCALE GENOMIC DNA]</scope>
    <source>
        <strain evidence="4">UCRPC4</strain>
    </source>
</reference>
<feature type="compositionally biased region" description="Basic and acidic residues" evidence="3">
    <location>
        <begin position="270"/>
        <end position="281"/>
    </location>
</feature>